<evidence type="ECO:0000313" key="1">
    <source>
        <dbReference type="EMBL" id="CAB5112056.1"/>
    </source>
</evidence>
<sequence length="574" mass="60644">MMQLTGSKRSRKGIRAEIVALSLCLFFSSSANFAVAAAPVISTKWTIANGADSPPVFLDGSGFAADNDKFDFTVDVGTTGLEYDSVAFVDDTHMRFNFHGKANTGTITIQANASAFFPVASEASNTISISVPVPLVAQNITFTAPSVMKVKDPDQVPIATSSSGLTVLITSNTPSTCTIDFLKIHAVAEGTCSLTANANGNSIYSQAIPVTRSFSILPVTALPPNEPQVPVDEVTNLGSVSYDPKNASGAYVAVLVAGNNLDPKKATLVKLLVPPNSTKTPVVFLISSFSSDVENSEGYFVALIKSSDAEGAPISAMHAAVEINIPAGAADSIPSWSLDGKVWYKLKKIESEVLPADYHAGYFIEKDGRIAIFTDYLMLFGHRKLQEPILISSPSLLIKPSVSTQISNSGGSGTGEVGFYTRTLDTCTITPSGLLTGLKEGKCIVAATKAASGVYSNAISSAITVFVQRVATVDQGSGNDLDHEVLCQELSYTLLKTSSLVYVNLCAEDAGKTAYLEIGTKSKTGTWSYVSVLKQKLDSNGTTFFKMNTALKIGQIVRVLAEGKVQISTTITKN</sequence>
<protein>
    <submittedName>
        <fullName evidence="1">Unannotated protein</fullName>
    </submittedName>
</protein>
<reference evidence="1" key="1">
    <citation type="submission" date="2020-05" db="EMBL/GenBank/DDBJ databases">
        <authorList>
            <person name="Chiriac C."/>
            <person name="Salcher M."/>
            <person name="Ghai R."/>
            <person name="Kavagutti S V."/>
        </authorList>
    </citation>
    <scope>NUCLEOTIDE SEQUENCE</scope>
</reference>
<accession>A0A6J7VTT2</accession>
<gene>
    <name evidence="1" type="ORF">UFOPK4410_00583</name>
</gene>
<name>A0A6J7VTT2_9ZZZZ</name>
<dbReference type="EMBL" id="CAFBRV010000042">
    <property type="protein sequence ID" value="CAB5112056.1"/>
    <property type="molecule type" value="Genomic_DNA"/>
</dbReference>
<organism evidence="1">
    <name type="scientific">freshwater metagenome</name>
    <dbReference type="NCBI Taxonomy" id="449393"/>
    <lineage>
        <taxon>unclassified sequences</taxon>
        <taxon>metagenomes</taxon>
        <taxon>ecological metagenomes</taxon>
    </lineage>
</organism>
<dbReference type="AlphaFoldDB" id="A0A6J7VTT2"/>
<proteinExistence type="predicted"/>